<dbReference type="OrthoDB" id="947434at2"/>
<organism evidence="2 3">
    <name type="scientific">Paenimyroides ummariense</name>
    <dbReference type="NCBI Taxonomy" id="913024"/>
    <lineage>
        <taxon>Bacteria</taxon>
        <taxon>Pseudomonadati</taxon>
        <taxon>Bacteroidota</taxon>
        <taxon>Flavobacteriia</taxon>
        <taxon>Flavobacteriales</taxon>
        <taxon>Flavobacteriaceae</taxon>
        <taxon>Paenimyroides</taxon>
    </lineage>
</organism>
<proteinExistence type="predicted"/>
<name>A0A1I5CSW0_9FLAO</name>
<dbReference type="EMBL" id="FOVI01000013">
    <property type="protein sequence ID" value="SFN89936.1"/>
    <property type="molecule type" value="Genomic_DNA"/>
</dbReference>
<reference evidence="3" key="1">
    <citation type="submission" date="2016-10" db="EMBL/GenBank/DDBJ databases">
        <authorList>
            <person name="Varghese N."/>
            <person name="Submissions S."/>
        </authorList>
    </citation>
    <scope>NUCLEOTIDE SEQUENCE [LARGE SCALE GENOMIC DNA]</scope>
    <source>
        <strain evidence="3">DS-12</strain>
    </source>
</reference>
<evidence type="ECO:0000259" key="1">
    <source>
        <dbReference type="Pfam" id="PF13568"/>
    </source>
</evidence>
<feature type="domain" description="Outer membrane protein beta-barrel" evidence="1">
    <location>
        <begin position="20"/>
        <end position="169"/>
    </location>
</feature>
<dbReference type="InterPro" id="IPR025665">
    <property type="entry name" value="Beta-barrel_OMP_2"/>
</dbReference>
<accession>A0A1I5CSW0</accession>
<dbReference type="InterPro" id="IPR011250">
    <property type="entry name" value="OMP/PagP_B-barrel"/>
</dbReference>
<evidence type="ECO:0000313" key="3">
    <source>
        <dbReference type="Proteomes" id="UP000199036"/>
    </source>
</evidence>
<evidence type="ECO:0000313" key="2">
    <source>
        <dbReference type="EMBL" id="SFN89936.1"/>
    </source>
</evidence>
<keyword evidence="3" id="KW-1185">Reference proteome</keyword>
<gene>
    <name evidence="2" type="ORF">SAMN05421741_11344</name>
</gene>
<dbReference type="Proteomes" id="UP000199036">
    <property type="component" value="Unassembled WGS sequence"/>
</dbReference>
<sequence>MKKILLLTVFFIGLSKSYGQLHLGVKAGANLTKIDGEGFSDKFALGYQLGGYTYYDFTKALGLQLEVQFNQTNTKIEDRYVDVLLNTFDKKKKLNYVSVPLLLRVNSQGFITLLGGPQFSFLSNSNQSILQNSKKLFKKTDLGLVAGVEINLRPLRIYGRYTWGFSDVSNIGDSPNSRQIQVGLAANLF</sequence>
<dbReference type="Pfam" id="PF13568">
    <property type="entry name" value="OMP_b-brl_2"/>
    <property type="match status" value="1"/>
</dbReference>
<dbReference type="SUPFAM" id="SSF56925">
    <property type="entry name" value="OMPA-like"/>
    <property type="match status" value="1"/>
</dbReference>
<dbReference type="STRING" id="913024.SAMN05421741_11344"/>
<protein>
    <submittedName>
        <fullName evidence="2">Opacity protein</fullName>
    </submittedName>
</protein>
<dbReference type="AlphaFoldDB" id="A0A1I5CSW0"/>
<dbReference type="RefSeq" id="WP_091523557.1">
    <property type="nucleotide sequence ID" value="NZ_FOVI01000013.1"/>
</dbReference>